<dbReference type="OrthoDB" id="9808669at2"/>
<accession>A0A1G5I2V1</accession>
<dbReference type="InterPro" id="IPR000794">
    <property type="entry name" value="Beta-ketoacyl_synthase"/>
</dbReference>
<dbReference type="GO" id="GO:0005886">
    <property type="term" value="C:plasma membrane"/>
    <property type="evidence" value="ECO:0007669"/>
    <property type="project" value="UniProtKB-SubCell"/>
</dbReference>
<evidence type="ECO:0000256" key="11">
    <source>
        <dbReference type="ARBA" id="ARBA00039445"/>
    </source>
</evidence>
<evidence type="ECO:0000256" key="9">
    <source>
        <dbReference type="ARBA" id="ARBA00023136"/>
    </source>
</evidence>
<dbReference type="InterPro" id="IPR014031">
    <property type="entry name" value="Ketoacyl_synth_C"/>
</dbReference>
<evidence type="ECO:0000256" key="7">
    <source>
        <dbReference type="ARBA" id="ARBA00022692"/>
    </source>
</evidence>
<keyword evidence="7" id="KW-0812">Transmembrane</keyword>
<dbReference type="STRING" id="1120976.SAMN03080606_02227"/>
<evidence type="ECO:0000256" key="6">
    <source>
        <dbReference type="ARBA" id="ARBA00022679"/>
    </source>
</evidence>
<gene>
    <name evidence="15" type="ORF">SAMN03080606_02227</name>
</gene>
<feature type="domain" description="Ketosynthase family 3 (KS3)" evidence="14">
    <location>
        <begin position="5"/>
        <end position="385"/>
    </location>
</feature>
<protein>
    <recommendedName>
        <fullName evidence="11">Nodulation protein E</fullName>
    </recommendedName>
    <alternativeName>
        <fullName evidence="12">Host-specificity of nodulation protein B</fullName>
    </alternativeName>
</protein>
<evidence type="ECO:0000256" key="13">
    <source>
        <dbReference type="RuleBase" id="RU003694"/>
    </source>
</evidence>
<dbReference type="AlphaFoldDB" id="A0A1G5I2V1"/>
<keyword evidence="9" id="KW-0472">Membrane</keyword>
<dbReference type="Gene3D" id="3.40.47.10">
    <property type="match status" value="1"/>
</dbReference>
<evidence type="ECO:0000256" key="12">
    <source>
        <dbReference type="ARBA" id="ARBA00041756"/>
    </source>
</evidence>
<dbReference type="InterPro" id="IPR016039">
    <property type="entry name" value="Thiolase-like"/>
</dbReference>
<dbReference type="EMBL" id="FMUS01000013">
    <property type="protein sequence ID" value="SCY70352.1"/>
    <property type="molecule type" value="Genomic_DNA"/>
</dbReference>
<dbReference type="Pfam" id="PF00109">
    <property type="entry name" value="ketoacyl-synt"/>
    <property type="match status" value="1"/>
</dbReference>
<evidence type="ECO:0000256" key="10">
    <source>
        <dbReference type="ARBA" id="ARBA00037576"/>
    </source>
</evidence>
<sequence length="393" mass="42706">MRNRENNIFITGVGVVSIFGNSLNEFWTGLMRQDNIPIHVEYLKKSGGENTLGLPADMPVEDNQPADRILEMGEKAIYSAIKDWGGNLSDYKRICLVVGSGLGFSDCFLFRDDLQNNKELLSTLGERLAGFVDKECRNVYIANACCAGAQAISYGMDLLELNRYDLVIAGGIDILSNIAYSGFLRLNSIDFMGCRPFDRDRKGIATGEGAAFFVLEKQREAYSKKPKVYCELVGSGITNDAYHVVQMKNDGRQILRAMEEALEASGMTRGDIDLVVTHGTGTIQNDIIEANTIETFFKEDLINIHVTAPKGAIGHTGGASGAFGLLTAVGSICHECVPPICNFKEADNGFNIPLVGRNRVQAKVSGAMVNTFAFGGTNVIIVCKNHIGSDYVG</sequence>
<evidence type="ECO:0000256" key="1">
    <source>
        <dbReference type="ARBA" id="ARBA00004533"/>
    </source>
</evidence>
<dbReference type="PANTHER" id="PTHR11712">
    <property type="entry name" value="POLYKETIDE SYNTHASE-RELATED"/>
    <property type="match status" value="1"/>
</dbReference>
<evidence type="ECO:0000256" key="5">
    <source>
        <dbReference type="ARBA" id="ARBA00022519"/>
    </source>
</evidence>
<evidence type="ECO:0000256" key="2">
    <source>
        <dbReference type="ARBA" id="ARBA00008467"/>
    </source>
</evidence>
<dbReference type="GO" id="GO:0004315">
    <property type="term" value="F:3-oxoacyl-[acyl-carrier-protein] synthase activity"/>
    <property type="evidence" value="ECO:0007669"/>
    <property type="project" value="TreeGrafter"/>
</dbReference>
<keyword evidence="6 13" id="KW-0808">Transferase</keyword>
<keyword evidence="3" id="KW-0536">Nodulation</keyword>
<keyword evidence="8" id="KW-1133">Transmembrane helix</keyword>
<dbReference type="GO" id="GO:0006633">
    <property type="term" value="P:fatty acid biosynthetic process"/>
    <property type="evidence" value="ECO:0007669"/>
    <property type="project" value="TreeGrafter"/>
</dbReference>
<dbReference type="SUPFAM" id="SSF53901">
    <property type="entry name" value="Thiolase-like"/>
    <property type="match status" value="2"/>
</dbReference>
<comment type="subcellular location">
    <subcellularLocation>
        <location evidence="1">Cell inner membrane</location>
    </subcellularLocation>
</comment>
<evidence type="ECO:0000256" key="4">
    <source>
        <dbReference type="ARBA" id="ARBA00022475"/>
    </source>
</evidence>
<keyword evidence="4" id="KW-1003">Cell membrane</keyword>
<name>A0A1G5I2V1_9FIRM</name>
<comment type="function">
    <text evidence="10">Proposed to synthesize NOD factor fatty acyl chain. Involved in the synthesis of a highly unsaturated fatty acid moiety, which forms part of a lipo-oligosaccharide that is responsible for host specificity.</text>
</comment>
<keyword evidence="5" id="KW-0997">Cell inner membrane</keyword>
<comment type="similarity">
    <text evidence="2 13">Belongs to the thiolase-like superfamily. Beta-ketoacyl-ACP synthases family.</text>
</comment>
<evidence type="ECO:0000256" key="3">
    <source>
        <dbReference type="ARBA" id="ARBA00022458"/>
    </source>
</evidence>
<dbReference type="InterPro" id="IPR020841">
    <property type="entry name" value="PKS_Beta-ketoAc_synthase_dom"/>
</dbReference>
<dbReference type="Proteomes" id="UP000198636">
    <property type="component" value="Unassembled WGS sequence"/>
</dbReference>
<evidence type="ECO:0000259" key="14">
    <source>
        <dbReference type="PROSITE" id="PS52004"/>
    </source>
</evidence>
<organism evidence="15 16">
    <name type="scientific">Alkaliphilus peptidifermentans DSM 18978</name>
    <dbReference type="NCBI Taxonomy" id="1120976"/>
    <lineage>
        <taxon>Bacteria</taxon>
        <taxon>Bacillati</taxon>
        <taxon>Bacillota</taxon>
        <taxon>Clostridia</taxon>
        <taxon>Peptostreptococcales</taxon>
        <taxon>Natronincolaceae</taxon>
        <taxon>Alkaliphilus</taxon>
    </lineage>
</organism>
<evidence type="ECO:0000313" key="15">
    <source>
        <dbReference type="EMBL" id="SCY70352.1"/>
    </source>
</evidence>
<dbReference type="SMART" id="SM00825">
    <property type="entry name" value="PKS_KS"/>
    <property type="match status" value="1"/>
</dbReference>
<dbReference type="InterPro" id="IPR014030">
    <property type="entry name" value="Ketoacyl_synth_N"/>
</dbReference>
<evidence type="ECO:0000256" key="8">
    <source>
        <dbReference type="ARBA" id="ARBA00022989"/>
    </source>
</evidence>
<dbReference type="RefSeq" id="WP_091543311.1">
    <property type="nucleotide sequence ID" value="NZ_FMUS01000013.1"/>
</dbReference>
<dbReference type="PROSITE" id="PS52004">
    <property type="entry name" value="KS3_2"/>
    <property type="match status" value="1"/>
</dbReference>
<reference evidence="15 16" key="1">
    <citation type="submission" date="2016-10" db="EMBL/GenBank/DDBJ databases">
        <authorList>
            <person name="de Groot N.N."/>
        </authorList>
    </citation>
    <scope>NUCLEOTIDE SEQUENCE [LARGE SCALE GENOMIC DNA]</scope>
    <source>
        <strain evidence="15 16">DSM 18978</strain>
    </source>
</reference>
<dbReference type="PANTHER" id="PTHR11712:SF352">
    <property type="entry name" value="3-OXOACYL-[ACYL-CARRIER-PROTEIN] SYNTHASE"/>
    <property type="match status" value="1"/>
</dbReference>
<dbReference type="Pfam" id="PF02801">
    <property type="entry name" value="Ketoacyl-synt_C"/>
    <property type="match status" value="1"/>
</dbReference>
<evidence type="ECO:0000313" key="16">
    <source>
        <dbReference type="Proteomes" id="UP000198636"/>
    </source>
</evidence>
<keyword evidence="16" id="KW-1185">Reference proteome</keyword>
<proteinExistence type="inferred from homology"/>